<dbReference type="RefSeq" id="WP_283174612.1">
    <property type="nucleotide sequence ID" value="NZ_JAPNOA010000054.1"/>
</dbReference>
<keyword evidence="3" id="KW-0175">Coiled coil</keyword>
<dbReference type="Proteomes" id="UP001150830">
    <property type="component" value="Unassembled WGS sequence"/>
</dbReference>
<evidence type="ECO:0000256" key="1">
    <source>
        <dbReference type="ARBA" id="ARBA00022531"/>
    </source>
</evidence>
<keyword evidence="6" id="KW-1185">Reference proteome</keyword>
<dbReference type="SUPFAM" id="SSF110296">
    <property type="entry name" value="Oligoxyloglucan reducing end-specific cellobiohydrolase"/>
    <property type="match status" value="1"/>
</dbReference>
<dbReference type="GO" id="GO:0015979">
    <property type="term" value="P:photosynthesis"/>
    <property type="evidence" value="ECO:0007669"/>
    <property type="project" value="UniProtKB-KW"/>
</dbReference>
<dbReference type="AlphaFoldDB" id="A0A9X3EF50"/>
<gene>
    <name evidence="5" type="ORF">OUO13_14495</name>
</gene>
<evidence type="ECO:0000256" key="3">
    <source>
        <dbReference type="SAM" id="Coils"/>
    </source>
</evidence>
<evidence type="ECO:0000313" key="6">
    <source>
        <dbReference type="Proteomes" id="UP001150830"/>
    </source>
</evidence>
<reference evidence="5" key="1">
    <citation type="submission" date="2022-11" db="EMBL/GenBank/DDBJ databases">
        <title>Parathalassolutuus dongxingensis gen. nov., sp. nov., a novel member of family Oceanospirillaceae isolated from a coastal shrimp pond in Guangxi, China.</title>
        <authorList>
            <person name="Chen H."/>
        </authorList>
    </citation>
    <scope>NUCLEOTIDE SEQUENCE</scope>
    <source>
        <strain evidence="5">G-43</strain>
    </source>
</reference>
<dbReference type="PANTHER" id="PTHR47199">
    <property type="entry name" value="PHOTOSYSTEM II STABILITY/ASSEMBLY FACTOR HCF136, CHLOROPLASTIC"/>
    <property type="match status" value="1"/>
</dbReference>
<sequence length="407" mass="43310">MYSFRNHSDDRRCGRWGGSITSGALALLVAALWPVQSVQAGWTDPLDTPAETASLANQALVLDVARRGDNLVAVGAYGNILLSDKAGLQWQQASVPVRVTLTSVAFVDENHGWACGHDGVILATADGGASWLRQFDGFLANKAVVAAAEQQLADAEASLAELEDNGDDTTDAEALVESANFALDDARYDLQSGSTRPCLDIQFQDLNTGMAVGAYGSLFITHNGGQTWEEASSRINNPDRFHLNFVRAISANEWWLGGESGLLFRSSDAGEHWEAVESPYEGSLFDLNRAGDYRILAGLRGHLFRLDDSGEWQEIDHEGDQTFNASTSLDDGSLLLVGNGGALLHLGTDGSVQDEKTLAGSKSMAAVAVVNNGYLVAGEGGLVLVNPQGETTDARMMPVQESAHAAQ</sequence>
<keyword evidence="2" id="KW-0604">Photosystem II</keyword>
<feature type="domain" description="Photosynthesis system II assembly factor Ycf48/Hcf136-like" evidence="4">
    <location>
        <begin position="197"/>
        <end position="277"/>
    </location>
</feature>
<comment type="caution">
    <text evidence="5">The sequence shown here is derived from an EMBL/GenBank/DDBJ whole genome shotgun (WGS) entry which is preliminary data.</text>
</comment>
<evidence type="ECO:0000256" key="2">
    <source>
        <dbReference type="ARBA" id="ARBA00023276"/>
    </source>
</evidence>
<proteinExistence type="predicted"/>
<feature type="domain" description="Photosynthesis system II assembly factor Ycf48/Hcf136-like" evidence="4">
    <location>
        <begin position="87"/>
        <end position="133"/>
    </location>
</feature>
<name>A0A9X3EF50_9GAMM</name>
<evidence type="ECO:0000313" key="5">
    <source>
        <dbReference type="EMBL" id="MCY0966402.1"/>
    </source>
</evidence>
<organism evidence="5 6">
    <name type="scientific">Parathalassolituus penaei</name>
    <dbReference type="NCBI Taxonomy" id="2997323"/>
    <lineage>
        <taxon>Bacteria</taxon>
        <taxon>Pseudomonadati</taxon>
        <taxon>Pseudomonadota</taxon>
        <taxon>Gammaproteobacteria</taxon>
        <taxon>Oceanospirillales</taxon>
        <taxon>Oceanospirillaceae</taxon>
        <taxon>Parathalassolituus</taxon>
    </lineage>
</organism>
<dbReference type="EMBL" id="JAPNOA010000054">
    <property type="protein sequence ID" value="MCY0966402.1"/>
    <property type="molecule type" value="Genomic_DNA"/>
</dbReference>
<dbReference type="InterPro" id="IPR028203">
    <property type="entry name" value="PSII_CF48-like_dom"/>
</dbReference>
<dbReference type="Gene3D" id="2.130.10.10">
    <property type="entry name" value="YVTN repeat-like/Quinoprotein amine dehydrogenase"/>
    <property type="match status" value="1"/>
</dbReference>
<dbReference type="InterPro" id="IPR015943">
    <property type="entry name" value="WD40/YVTN_repeat-like_dom_sf"/>
</dbReference>
<protein>
    <submittedName>
        <fullName evidence="5">YCF48-related protein</fullName>
    </submittedName>
</protein>
<feature type="coiled-coil region" evidence="3">
    <location>
        <begin position="145"/>
        <end position="172"/>
    </location>
</feature>
<dbReference type="Pfam" id="PF14870">
    <property type="entry name" value="PSII_BNR"/>
    <property type="match status" value="2"/>
</dbReference>
<keyword evidence="1" id="KW-0602">Photosynthesis</keyword>
<accession>A0A9X3EF50</accession>
<evidence type="ECO:0000259" key="4">
    <source>
        <dbReference type="Pfam" id="PF14870"/>
    </source>
</evidence>
<dbReference type="GO" id="GO:0009523">
    <property type="term" value="C:photosystem II"/>
    <property type="evidence" value="ECO:0007669"/>
    <property type="project" value="UniProtKB-KW"/>
</dbReference>
<dbReference type="PANTHER" id="PTHR47199:SF2">
    <property type="entry name" value="PHOTOSYSTEM II STABILITY_ASSEMBLY FACTOR HCF136, CHLOROPLASTIC"/>
    <property type="match status" value="1"/>
</dbReference>